<organism evidence="2 3">
    <name type="scientific">Stentor coeruleus</name>
    <dbReference type="NCBI Taxonomy" id="5963"/>
    <lineage>
        <taxon>Eukaryota</taxon>
        <taxon>Sar</taxon>
        <taxon>Alveolata</taxon>
        <taxon>Ciliophora</taxon>
        <taxon>Postciliodesmatophora</taxon>
        <taxon>Heterotrichea</taxon>
        <taxon>Heterotrichida</taxon>
        <taxon>Stentoridae</taxon>
        <taxon>Stentor</taxon>
    </lineage>
</organism>
<accession>A0A1R2CNU4</accession>
<feature type="transmembrane region" description="Helical" evidence="1">
    <location>
        <begin position="111"/>
        <end position="131"/>
    </location>
</feature>
<keyword evidence="3" id="KW-1185">Reference proteome</keyword>
<reference evidence="2 3" key="1">
    <citation type="submission" date="2016-11" db="EMBL/GenBank/DDBJ databases">
        <title>The macronuclear genome of Stentor coeruleus: a giant cell with tiny introns.</title>
        <authorList>
            <person name="Slabodnick M."/>
            <person name="Ruby J.G."/>
            <person name="Reiff S.B."/>
            <person name="Swart E.C."/>
            <person name="Gosai S."/>
            <person name="Prabakaran S."/>
            <person name="Witkowska E."/>
            <person name="Larue G.E."/>
            <person name="Fisher S."/>
            <person name="Freeman R.M."/>
            <person name="Gunawardena J."/>
            <person name="Chu W."/>
            <person name="Stover N.A."/>
            <person name="Gregory B.D."/>
            <person name="Nowacki M."/>
            <person name="Derisi J."/>
            <person name="Roy S.W."/>
            <person name="Marshall W.F."/>
            <person name="Sood P."/>
        </authorList>
    </citation>
    <scope>NUCLEOTIDE SEQUENCE [LARGE SCALE GENOMIC DNA]</scope>
    <source>
        <strain evidence="2">WM001</strain>
    </source>
</reference>
<dbReference type="OrthoDB" id="321799at2759"/>
<gene>
    <name evidence="2" type="ORF">SteCoe_6935</name>
</gene>
<feature type="transmembrane region" description="Helical" evidence="1">
    <location>
        <begin position="137"/>
        <end position="161"/>
    </location>
</feature>
<dbReference type="EMBL" id="MPUH01000098">
    <property type="protein sequence ID" value="OMJ90655.1"/>
    <property type="molecule type" value="Genomic_DNA"/>
</dbReference>
<evidence type="ECO:0000313" key="3">
    <source>
        <dbReference type="Proteomes" id="UP000187209"/>
    </source>
</evidence>
<proteinExistence type="predicted"/>
<feature type="transmembrane region" description="Helical" evidence="1">
    <location>
        <begin position="68"/>
        <end position="90"/>
    </location>
</feature>
<feature type="transmembrane region" description="Helical" evidence="1">
    <location>
        <begin position="34"/>
        <end position="56"/>
    </location>
</feature>
<keyword evidence="1" id="KW-0472">Membrane</keyword>
<dbReference type="AlphaFoldDB" id="A0A1R2CNU4"/>
<comment type="caution">
    <text evidence="2">The sequence shown here is derived from an EMBL/GenBank/DDBJ whole genome shotgun (WGS) entry which is preliminary data.</text>
</comment>
<protein>
    <submittedName>
        <fullName evidence="2">Uncharacterized protein</fullName>
    </submittedName>
</protein>
<keyword evidence="1" id="KW-0812">Transmembrane</keyword>
<evidence type="ECO:0000256" key="1">
    <source>
        <dbReference type="SAM" id="Phobius"/>
    </source>
</evidence>
<sequence>MLRHIHRFFSGNSYHEKLESLKPLINSPYPSPNITAFFALGAAPVFLGGLSTALFPHINLFTTIINDIALYTCLYSTIHTSFLAGIHLGFSSVLYDPLLGNNDSRYIKLQMIYPFFAPIMTSAFCYVYWVTPYSNINALYSISGIAFTYLGIYAGDYYYAVNRKTIPMWYKRLKLKITVSSVAGLILVLYGVFMFPELTKPKTQTFARPSSQIILDN</sequence>
<evidence type="ECO:0000313" key="2">
    <source>
        <dbReference type="EMBL" id="OMJ90655.1"/>
    </source>
</evidence>
<dbReference type="Proteomes" id="UP000187209">
    <property type="component" value="Unassembled WGS sequence"/>
</dbReference>
<name>A0A1R2CNU4_9CILI</name>
<keyword evidence="1" id="KW-1133">Transmembrane helix</keyword>
<feature type="transmembrane region" description="Helical" evidence="1">
    <location>
        <begin position="173"/>
        <end position="193"/>
    </location>
</feature>